<accession>A0A848KRB6</accession>
<organism evidence="5 6">
    <name type="scientific">Gordonia asplenii</name>
    <dbReference type="NCBI Taxonomy" id="2725283"/>
    <lineage>
        <taxon>Bacteria</taxon>
        <taxon>Bacillati</taxon>
        <taxon>Actinomycetota</taxon>
        <taxon>Actinomycetes</taxon>
        <taxon>Mycobacteriales</taxon>
        <taxon>Gordoniaceae</taxon>
        <taxon>Gordonia</taxon>
    </lineage>
</organism>
<dbReference type="RefSeq" id="WP_170194009.1">
    <property type="nucleotide sequence ID" value="NZ_JABBNB010000008.1"/>
</dbReference>
<dbReference type="Proteomes" id="UP000550729">
    <property type="component" value="Unassembled WGS sequence"/>
</dbReference>
<feature type="domain" description="FAD-binding" evidence="4">
    <location>
        <begin position="2"/>
        <end position="334"/>
    </location>
</feature>
<dbReference type="InterPro" id="IPR002938">
    <property type="entry name" value="FAD-bd"/>
</dbReference>
<sequence>MAEVIVVGAGPTGLMLAGELRLRGVEVVIVERDDEPTPFVRALGIHVRSIEIMDMRGLLDEFLAQGTKYPLHGFFAGIAKPTPDTLDTTHGYVLGIPQPRIDRILADHAVAAGAELRRGVRVVGVDSGAQRVTAELSDGTTLSAQYLIGCDGGRSTVRKLLDVGFPGEASTSDTLIAEIEVTMPDAELTARVAEIRATQKRFGIGPSGTGAYRLVVPAADVVDERSAPTLDEIKERLIAVAGTDFGVHSPRWTSRFGDATRLADSYRQGRILLAGDAAHIHPPMGGQGLNLGVQDAFNLGWKVAAAVHGWAPDDLLDTYQAERRPVAAAVLDNTRAQAELMSTEPGPQALRRLISDLMDFDEVTRFLIEKITGISVRYDFGSDDDLVGRRLRDVEVAGRRLFERLRSGQGLLLDAGRLSIDGWDDRVDAVVTPASGTAMLVRPDGHVAWVGDDQPGLRAALRRWFGAPRVMAQVP</sequence>
<dbReference type="GO" id="GO:0016709">
    <property type="term" value="F:oxidoreductase activity, acting on paired donors, with incorporation or reduction of molecular oxygen, NAD(P)H as one donor, and incorporation of one atom of oxygen"/>
    <property type="evidence" value="ECO:0007669"/>
    <property type="project" value="UniProtKB-ARBA"/>
</dbReference>
<dbReference type="InterPro" id="IPR036188">
    <property type="entry name" value="FAD/NAD-bd_sf"/>
</dbReference>
<dbReference type="Pfam" id="PF01494">
    <property type="entry name" value="FAD_binding_3"/>
    <property type="match status" value="1"/>
</dbReference>
<evidence type="ECO:0000313" key="6">
    <source>
        <dbReference type="Proteomes" id="UP000550729"/>
    </source>
</evidence>
<dbReference type="Gene3D" id="3.50.50.60">
    <property type="entry name" value="FAD/NAD(P)-binding domain"/>
    <property type="match status" value="1"/>
</dbReference>
<protein>
    <submittedName>
        <fullName evidence="5">NAD-binding protein</fullName>
    </submittedName>
</protein>
<evidence type="ECO:0000259" key="4">
    <source>
        <dbReference type="Pfam" id="PF01494"/>
    </source>
</evidence>
<proteinExistence type="predicted"/>
<name>A0A848KRB6_9ACTN</name>
<evidence type="ECO:0000256" key="3">
    <source>
        <dbReference type="ARBA" id="ARBA00022827"/>
    </source>
</evidence>
<comment type="cofactor">
    <cofactor evidence="1">
        <name>FAD</name>
        <dbReference type="ChEBI" id="CHEBI:57692"/>
    </cofactor>
</comment>
<dbReference type="PANTHER" id="PTHR43004:SF19">
    <property type="entry name" value="BINDING MONOOXYGENASE, PUTATIVE (JCVI)-RELATED"/>
    <property type="match status" value="1"/>
</dbReference>
<gene>
    <name evidence="5" type="ORF">HH308_09800</name>
</gene>
<evidence type="ECO:0000313" key="5">
    <source>
        <dbReference type="EMBL" id="NMO01504.1"/>
    </source>
</evidence>
<keyword evidence="6" id="KW-1185">Reference proteome</keyword>
<keyword evidence="3" id="KW-0274">FAD</keyword>
<dbReference type="AlphaFoldDB" id="A0A848KRB6"/>
<dbReference type="Gene3D" id="3.30.70.2450">
    <property type="match status" value="1"/>
</dbReference>
<comment type="caution">
    <text evidence="5">The sequence shown here is derived from an EMBL/GenBank/DDBJ whole genome shotgun (WGS) entry which is preliminary data.</text>
</comment>
<keyword evidence="2" id="KW-0285">Flavoprotein</keyword>
<dbReference type="PRINTS" id="PR00420">
    <property type="entry name" value="RNGMNOXGNASE"/>
</dbReference>
<dbReference type="InterPro" id="IPR050641">
    <property type="entry name" value="RIFMO-like"/>
</dbReference>
<evidence type="ECO:0000256" key="2">
    <source>
        <dbReference type="ARBA" id="ARBA00022630"/>
    </source>
</evidence>
<dbReference type="PANTHER" id="PTHR43004">
    <property type="entry name" value="TRK SYSTEM POTASSIUM UPTAKE PROTEIN"/>
    <property type="match status" value="1"/>
</dbReference>
<reference evidence="5 6" key="1">
    <citation type="submission" date="2020-04" db="EMBL/GenBank/DDBJ databases">
        <title>Gordonia sp. nov. TBRC 11910.</title>
        <authorList>
            <person name="Suriyachadkun C."/>
        </authorList>
    </citation>
    <scope>NUCLEOTIDE SEQUENCE [LARGE SCALE GENOMIC DNA]</scope>
    <source>
        <strain evidence="5 6">TBRC 11910</strain>
    </source>
</reference>
<dbReference type="Gene3D" id="3.40.30.120">
    <property type="match status" value="1"/>
</dbReference>
<dbReference type="GO" id="GO:0071949">
    <property type="term" value="F:FAD binding"/>
    <property type="evidence" value="ECO:0007669"/>
    <property type="project" value="InterPro"/>
</dbReference>
<dbReference type="Pfam" id="PF21274">
    <property type="entry name" value="Rng_hyd_C"/>
    <property type="match status" value="1"/>
</dbReference>
<dbReference type="EMBL" id="JABBNB010000008">
    <property type="protein sequence ID" value="NMO01504.1"/>
    <property type="molecule type" value="Genomic_DNA"/>
</dbReference>
<evidence type="ECO:0000256" key="1">
    <source>
        <dbReference type="ARBA" id="ARBA00001974"/>
    </source>
</evidence>
<dbReference type="SUPFAM" id="SSF51905">
    <property type="entry name" value="FAD/NAD(P)-binding domain"/>
    <property type="match status" value="1"/>
</dbReference>